<accession>A0A3G3JVA4</accession>
<gene>
    <name evidence="1" type="ORF">EAV92_06130</name>
</gene>
<dbReference type="AlphaFoldDB" id="A0A3G3JVA4"/>
<protein>
    <submittedName>
        <fullName evidence="1">Uncharacterized protein</fullName>
    </submittedName>
</protein>
<reference evidence="1 2" key="1">
    <citation type="submission" date="2018-10" db="EMBL/GenBank/DDBJ databases">
        <title>Genome Sequence of Cohnella sp.</title>
        <authorList>
            <person name="Srinivasan S."/>
            <person name="Kim M.K."/>
        </authorList>
    </citation>
    <scope>NUCLEOTIDE SEQUENCE [LARGE SCALE GENOMIC DNA]</scope>
    <source>
        <strain evidence="1 2">18JY8-7</strain>
    </source>
</reference>
<dbReference type="Proteomes" id="UP000269097">
    <property type="component" value="Chromosome"/>
</dbReference>
<dbReference type="KEGG" id="coh:EAV92_06130"/>
<evidence type="ECO:0000313" key="2">
    <source>
        <dbReference type="Proteomes" id="UP000269097"/>
    </source>
</evidence>
<organism evidence="1 2">
    <name type="scientific">Cohnella candidum</name>
    <dbReference type="NCBI Taxonomy" id="2674991"/>
    <lineage>
        <taxon>Bacteria</taxon>
        <taxon>Bacillati</taxon>
        <taxon>Bacillota</taxon>
        <taxon>Bacilli</taxon>
        <taxon>Bacillales</taxon>
        <taxon>Paenibacillaceae</taxon>
        <taxon>Cohnella</taxon>
    </lineage>
</organism>
<sequence>MRIDRQVNGVRPVVYSIRQDQWISYYVYSSSSEAEKGLQEFENIPAAFVKHSRYKVANVLLFYIGGDVETENRIQAIMDEWP</sequence>
<proteinExistence type="predicted"/>
<keyword evidence="2" id="KW-1185">Reference proteome</keyword>
<dbReference type="RefSeq" id="WP_123040243.1">
    <property type="nucleotide sequence ID" value="NZ_CP033433.1"/>
</dbReference>
<evidence type="ECO:0000313" key="1">
    <source>
        <dbReference type="EMBL" id="AYQ72183.1"/>
    </source>
</evidence>
<name>A0A3G3JVA4_9BACL</name>
<dbReference type="EMBL" id="CP033433">
    <property type="protein sequence ID" value="AYQ72183.1"/>
    <property type="molecule type" value="Genomic_DNA"/>
</dbReference>